<accession>A0A4D4KZG7</accession>
<gene>
    <name evidence="1" type="ORF">SVIO_025200</name>
</gene>
<reference evidence="1 2" key="1">
    <citation type="journal article" date="2020" name="Int. J. Syst. Evol. Microbiol.">
        <title>Reclassification of Streptomyces castelarensis and Streptomyces sporoclivatus as later heterotypic synonyms of Streptomyces antimycoticus.</title>
        <authorList>
            <person name="Komaki H."/>
            <person name="Tamura T."/>
        </authorList>
    </citation>
    <scope>NUCLEOTIDE SEQUENCE [LARGE SCALE GENOMIC DNA]</scope>
    <source>
        <strain evidence="1 2">NBRC 13459</strain>
    </source>
</reference>
<comment type="caution">
    <text evidence="1">The sequence shown here is derived from an EMBL/GenBank/DDBJ whole genome shotgun (WGS) entry which is preliminary data.</text>
</comment>
<evidence type="ECO:0000313" key="1">
    <source>
        <dbReference type="EMBL" id="GDY51897.1"/>
    </source>
</evidence>
<evidence type="ECO:0000313" key="2">
    <source>
        <dbReference type="Proteomes" id="UP000301309"/>
    </source>
</evidence>
<protein>
    <submittedName>
        <fullName evidence="1">Uncharacterized protein</fullName>
    </submittedName>
</protein>
<name>A0A4D4KZG7_STRVO</name>
<sequence>MAERHRIALQERRLAEQSGNEVDVGETHTSRFHLDQDFSGTGSWPADLFDPQLEARDMQARRAHDCHRGFLSVL</sequence>
<keyword evidence="2" id="KW-1185">Reference proteome</keyword>
<dbReference type="AlphaFoldDB" id="A0A4D4KZG7"/>
<proteinExistence type="predicted"/>
<dbReference type="EMBL" id="BJHW01000001">
    <property type="protein sequence ID" value="GDY51897.1"/>
    <property type="molecule type" value="Genomic_DNA"/>
</dbReference>
<dbReference type="Proteomes" id="UP000301309">
    <property type="component" value="Unassembled WGS sequence"/>
</dbReference>
<organism evidence="1 2">
    <name type="scientific">Streptomyces violaceusniger</name>
    <dbReference type="NCBI Taxonomy" id="68280"/>
    <lineage>
        <taxon>Bacteria</taxon>
        <taxon>Bacillati</taxon>
        <taxon>Actinomycetota</taxon>
        <taxon>Actinomycetes</taxon>
        <taxon>Kitasatosporales</taxon>
        <taxon>Streptomycetaceae</taxon>
        <taxon>Streptomyces</taxon>
        <taxon>Streptomyces violaceusniger group</taxon>
    </lineage>
</organism>